<protein>
    <submittedName>
        <fullName evidence="1">Uncharacterized protein</fullName>
    </submittedName>
</protein>
<name>A0ACC3BNK7_PYRYE</name>
<accession>A0ACC3BNK7</accession>
<dbReference type="Proteomes" id="UP000798662">
    <property type="component" value="Chromosome 1"/>
</dbReference>
<reference evidence="1" key="1">
    <citation type="submission" date="2019-11" db="EMBL/GenBank/DDBJ databases">
        <title>Nori genome reveals adaptations in red seaweeds to the harsh intertidal environment.</title>
        <authorList>
            <person name="Wang D."/>
            <person name="Mao Y."/>
        </authorList>
    </citation>
    <scope>NUCLEOTIDE SEQUENCE</scope>
    <source>
        <tissue evidence="1">Gametophyte</tissue>
    </source>
</reference>
<gene>
    <name evidence="1" type="ORF">I4F81_002155</name>
</gene>
<sequence length="1119" mass="121837">MALCVQLFVAPGCGILHASSRRWVVPRICLPPGPASPLRRPPIRLGSRIPLTRPVHAARLGAGLSADLSVPTVGISVNVTMGQELQSVYAEITKEEKDLEELQVDMKEWLVKLQVDVAVERSWKLALTRVASLREAKSFLLDVLRSLYQNLDDAVHVVGASKTEDHQVLSVHIVEKRSQVKAVQEQLKAAALELADRGTALAQQDPSGWDEARARAHREYEAFCVLDESLREDQTYILDVLKILCRVKNTLKTKERTERLIRGPSPLHAEPVTNVAKQLRFFITPNPVHGEGLSKRRFGDNLVPAAVRKLYSFRHDARATGFVTGPPGRGKTLLLLLLLLSVIEEPNLVMSLTPEVLDWWASLPVYVLSFNGITKATIGDHVLAAIDLGLPGLLRIIYAESWDPRTTGYTFSTYRDDVSKMLIDGRTSVAAVKATATTLVQARLLPASANGMRGLLLVDELPNLSLASLPKDERDALLTLRQRCKRGMDVLRLMYGSGEGATGPDSQAPIPARTRLLSAIDHLSATSNTTAPKSTAETSTAAAGATASETATAWTTEVESMGRDAASVTDAEVNDDVQPEDAALQTAEAVRKETCDWCEELRIRPLMTAFEERFAERQGGRLTGSQSTVEEVVVIPLIPLEELRAQQRLRLLDLKVALRRSTATGQRRLLPVGTVASHLATLTLGHPRAAIVLDRAIEGSTDGVSFFSTLLGALAPTKLSVAKKSIDILAQHPVVMAVGLLNYDAPSSGILTEQLSWNTVFGTGALQQRSSGIFKSRNPTIIVTFFLAALSIRQRLVSRSANVGAAIDVLPAPDSCGGRKELKDSEAVTDADGEGEEDDQEDSVVATKIDVSGDDGGVYAACNEVRRALLVGDVPVAWENLFLWTEVMLSCCRALLSRNHACLHASGPLPYKQYSMRKLYPAPDRLTGQAPWLSRAVLDVSIRCRGVVYFSSIPQLLEEYSEEDLIGHVWRPWSSTFKGIDGIVLTRCLRGAKGGPRKGELVARAVQFKSGGLVAADIANSCTSLRGLFGPELWKKWERRTALVVTTRLKAPPKLDLRTRKPTFAVESVIVVDADSVESAYGNTISTFVVCAESLFGTNIVRRRSVGKPQTKRGRGASS</sequence>
<dbReference type="EMBL" id="CM020618">
    <property type="protein sequence ID" value="KAK1859560.1"/>
    <property type="molecule type" value="Genomic_DNA"/>
</dbReference>
<proteinExistence type="predicted"/>
<keyword evidence="2" id="KW-1185">Reference proteome</keyword>
<comment type="caution">
    <text evidence="1">The sequence shown here is derived from an EMBL/GenBank/DDBJ whole genome shotgun (WGS) entry which is preliminary data.</text>
</comment>
<evidence type="ECO:0000313" key="1">
    <source>
        <dbReference type="EMBL" id="KAK1859560.1"/>
    </source>
</evidence>
<organism evidence="1 2">
    <name type="scientific">Pyropia yezoensis</name>
    <name type="common">Susabi-nori</name>
    <name type="synonym">Porphyra yezoensis</name>
    <dbReference type="NCBI Taxonomy" id="2788"/>
    <lineage>
        <taxon>Eukaryota</taxon>
        <taxon>Rhodophyta</taxon>
        <taxon>Bangiophyceae</taxon>
        <taxon>Bangiales</taxon>
        <taxon>Bangiaceae</taxon>
        <taxon>Pyropia</taxon>
    </lineage>
</organism>
<evidence type="ECO:0000313" key="2">
    <source>
        <dbReference type="Proteomes" id="UP000798662"/>
    </source>
</evidence>